<feature type="domain" description="Carbohydrate kinase FGGY N-terminal" evidence="11">
    <location>
        <begin position="12"/>
        <end position="261"/>
    </location>
</feature>
<evidence type="ECO:0000256" key="8">
    <source>
        <dbReference type="ARBA" id="ARBA00022935"/>
    </source>
</evidence>
<keyword evidence="9" id="KW-0119">Carbohydrate metabolism</keyword>
<dbReference type="InterPro" id="IPR005929">
    <property type="entry name" value="Ribulokinase"/>
</dbReference>
<evidence type="ECO:0000256" key="10">
    <source>
        <dbReference type="RuleBase" id="RU003733"/>
    </source>
</evidence>
<keyword evidence="4 10" id="KW-0808">Transferase</keyword>
<dbReference type="OrthoDB" id="1927044at2759"/>
<protein>
    <recommendedName>
        <fullName evidence="3">glycerol kinase</fullName>
        <ecNumber evidence="3">2.7.1.30</ecNumber>
    </recommendedName>
</protein>
<comment type="pathway">
    <text evidence="1">Polyol metabolism; glycerol degradation via glycerol kinase pathway; sn-glycerol 3-phosphate from glycerol: step 1/1.</text>
</comment>
<dbReference type="Pfam" id="PF02782">
    <property type="entry name" value="FGGY_C"/>
    <property type="match status" value="1"/>
</dbReference>
<dbReference type="InterPro" id="IPR000577">
    <property type="entry name" value="Carb_kinase_FGGY"/>
</dbReference>
<accession>A0A830HRC5</accession>
<dbReference type="GO" id="GO:0019150">
    <property type="term" value="F:D-ribulokinase activity"/>
    <property type="evidence" value="ECO:0007669"/>
    <property type="project" value="TreeGrafter"/>
</dbReference>
<dbReference type="GO" id="GO:0005737">
    <property type="term" value="C:cytoplasm"/>
    <property type="evidence" value="ECO:0007669"/>
    <property type="project" value="TreeGrafter"/>
</dbReference>
<dbReference type="PANTHER" id="PTHR43435:SF4">
    <property type="entry name" value="FGGY CARBOHYDRATE KINASE DOMAIN-CONTAINING PROTEIN"/>
    <property type="match status" value="1"/>
</dbReference>
<dbReference type="SUPFAM" id="SSF53067">
    <property type="entry name" value="Actin-like ATPase domain"/>
    <property type="match status" value="2"/>
</dbReference>
<dbReference type="Pfam" id="PF00370">
    <property type="entry name" value="FGGY_N"/>
    <property type="match status" value="1"/>
</dbReference>
<feature type="domain" description="Carbohydrate kinase FGGY C-terminal" evidence="12">
    <location>
        <begin position="271"/>
        <end position="458"/>
    </location>
</feature>
<keyword evidence="5" id="KW-0547">Nucleotide-binding</keyword>
<evidence type="ECO:0000256" key="3">
    <source>
        <dbReference type="ARBA" id="ARBA00012099"/>
    </source>
</evidence>
<evidence type="ECO:0000259" key="12">
    <source>
        <dbReference type="Pfam" id="PF02782"/>
    </source>
</evidence>
<keyword evidence="14" id="KW-1185">Reference proteome</keyword>
<dbReference type="InterPro" id="IPR018483">
    <property type="entry name" value="Carb_kinase_FGGY_CS"/>
</dbReference>
<evidence type="ECO:0000313" key="14">
    <source>
        <dbReference type="Proteomes" id="UP000660262"/>
    </source>
</evidence>
<dbReference type="AlphaFoldDB" id="A0A830HRC5"/>
<keyword evidence="6 10" id="KW-0418">Kinase</keyword>
<sequence>MSSGSSAVDVVLVGVDGGTESIRVMCTTRQGHVLAAASAPYATSYPYPGWAEQQPDSWYSALCLAFKQAMQALTLDQVNAIKAICIDTTCCSVVTLDASQEPVRPCLLWMDMRSGVEHTEKVLQTNDVALRVNSGGSGPVSAEWMVPKALWIKENEPSTWSQTAYLGEYQDFINLKLTGKWIASTNNTTVRWHWTRGNPPLSLLKALNLEDVVEKWPAEAIAPGEVVGNLTKGALHDLGLPQDAEIVVAQGGADAFIGMVGLNVLRPGELALITGSSHLHLGVTDSGTSSGEGVFGAYEDGLMPGVHVVEGGQTSTGSVVAWYRRLLGDGVSYDVLNEEAAAIPIGCDGLVCQEHFQGNRTPHTDALSRGAIVGLTLKHTRAHIYRSILEAVSFGTRLILETMRDKAGYRPTVIVVAGGVTRSPLWLQITADVVGVPLRLTKCTDAPSLGCAILAASAIRLYPSVTAAAESMVAVDRTIEPNMEAHRAYEPFYRAYVDTYQATRGVVAALRSTTAAQT</sequence>
<dbReference type="GO" id="GO:0008741">
    <property type="term" value="F:ribulokinase activity"/>
    <property type="evidence" value="ECO:0007669"/>
    <property type="project" value="InterPro"/>
</dbReference>
<organism evidence="13 14">
    <name type="scientific">Pycnococcus provasolii</name>
    <dbReference type="NCBI Taxonomy" id="41880"/>
    <lineage>
        <taxon>Eukaryota</taxon>
        <taxon>Viridiplantae</taxon>
        <taxon>Chlorophyta</taxon>
        <taxon>Pseudoscourfieldiophyceae</taxon>
        <taxon>Pseudoscourfieldiales</taxon>
        <taxon>Pycnococcaceae</taxon>
        <taxon>Pycnococcus</taxon>
    </lineage>
</organism>
<dbReference type="GO" id="GO:0005524">
    <property type="term" value="F:ATP binding"/>
    <property type="evidence" value="ECO:0007669"/>
    <property type="project" value="UniProtKB-KW"/>
</dbReference>
<proteinExistence type="inferred from homology"/>
<comment type="similarity">
    <text evidence="2 10">Belongs to the FGGY kinase family.</text>
</comment>
<evidence type="ECO:0000256" key="7">
    <source>
        <dbReference type="ARBA" id="ARBA00022840"/>
    </source>
</evidence>
<reference evidence="13" key="1">
    <citation type="submission" date="2020-10" db="EMBL/GenBank/DDBJ databases">
        <title>Unveiling of a novel bifunctional photoreceptor, Dualchrome1, isolated from a cosmopolitan green alga.</title>
        <authorList>
            <person name="Suzuki S."/>
            <person name="Kawachi M."/>
        </authorList>
    </citation>
    <scope>NUCLEOTIDE SEQUENCE</scope>
    <source>
        <strain evidence="13">NIES 2893</strain>
    </source>
</reference>
<dbReference type="PIRSF" id="PIRSF000538">
    <property type="entry name" value="GlpK"/>
    <property type="match status" value="1"/>
</dbReference>
<evidence type="ECO:0000256" key="6">
    <source>
        <dbReference type="ARBA" id="ARBA00022777"/>
    </source>
</evidence>
<dbReference type="Gene3D" id="3.30.420.40">
    <property type="match status" value="2"/>
</dbReference>
<dbReference type="GO" id="GO:0019569">
    <property type="term" value="P:L-arabinose catabolic process to D-xylulose 5-phosphate"/>
    <property type="evidence" value="ECO:0007669"/>
    <property type="project" value="InterPro"/>
</dbReference>
<keyword evidence="8" id="KW-0054">Arabinose catabolism</keyword>
<dbReference type="UniPathway" id="UPA00618">
    <property type="reaction ID" value="UER00672"/>
</dbReference>
<evidence type="ECO:0000256" key="1">
    <source>
        <dbReference type="ARBA" id="ARBA00005190"/>
    </source>
</evidence>
<gene>
    <name evidence="13" type="ORF">PPROV_000626900</name>
</gene>
<evidence type="ECO:0000313" key="13">
    <source>
        <dbReference type="EMBL" id="GHP07527.1"/>
    </source>
</evidence>
<keyword evidence="7" id="KW-0067">ATP-binding</keyword>
<dbReference type="EC" id="2.7.1.30" evidence="3"/>
<dbReference type="Proteomes" id="UP000660262">
    <property type="component" value="Unassembled WGS sequence"/>
</dbReference>
<dbReference type="GO" id="GO:0019563">
    <property type="term" value="P:glycerol catabolic process"/>
    <property type="evidence" value="ECO:0007669"/>
    <property type="project" value="UniProtKB-UniPathway"/>
</dbReference>
<dbReference type="GO" id="GO:0004370">
    <property type="term" value="F:glycerol kinase activity"/>
    <property type="evidence" value="ECO:0007669"/>
    <property type="project" value="UniProtKB-EC"/>
</dbReference>
<dbReference type="EMBL" id="BNJQ01000017">
    <property type="protein sequence ID" value="GHP07527.1"/>
    <property type="molecule type" value="Genomic_DNA"/>
</dbReference>
<evidence type="ECO:0000256" key="2">
    <source>
        <dbReference type="ARBA" id="ARBA00009156"/>
    </source>
</evidence>
<dbReference type="CDD" id="cd07781">
    <property type="entry name" value="ASKHA_NBD_FGGY_L-RBK"/>
    <property type="match status" value="1"/>
</dbReference>
<dbReference type="InterPro" id="IPR018485">
    <property type="entry name" value="FGGY_C"/>
</dbReference>
<evidence type="ECO:0000256" key="9">
    <source>
        <dbReference type="ARBA" id="ARBA00023277"/>
    </source>
</evidence>
<evidence type="ECO:0000259" key="11">
    <source>
        <dbReference type="Pfam" id="PF00370"/>
    </source>
</evidence>
<evidence type="ECO:0000256" key="5">
    <source>
        <dbReference type="ARBA" id="ARBA00022741"/>
    </source>
</evidence>
<dbReference type="InterPro" id="IPR043129">
    <property type="entry name" value="ATPase_NBD"/>
</dbReference>
<comment type="caution">
    <text evidence="13">The sequence shown here is derived from an EMBL/GenBank/DDBJ whole genome shotgun (WGS) entry which is preliminary data.</text>
</comment>
<dbReference type="InterPro" id="IPR018484">
    <property type="entry name" value="FGGY_N"/>
</dbReference>
<name>A0A830HRC5_9CHLO</name>
<dbReference type="PROSITE" id="PS00445">
    <property type="entry name" value="FGGY_KINASES_2"/>
    <property type="match status" value="1"/>
</dbReference>
<evidence type="ECO:0000256" key="4">
    <source>
        <dbReference type="ARBA" id="ARBA00022679"/>
    </source>
</evidence>
<dbReference type="PANTHER" id="PTHR43435">
    <property type="entry name" value="RIBULOKINASE"/>
    <property type="match status" value="1"/>
</dbReference>